<feature type="domain" description="Yeast cell wall synthesis Kre9/Knh1-like N-terminal" evidence="4">
    <location>
        <begin position="25"/>
        <end position="116"/>
    </location>
</feature>
<dbReference type="InterPro" id="IPR052982">
    <property type="entry name" value="SRP1/TIP1-like"/>
</dbReference>
<dbReference type="EMBL" id="KB468157">
    <property type="protein sequence ID" value="PCH44521.1"/>
    <property type="molecule type" value="Genomic_DNA"/>
</dbReference>
<dbReference type="STRING" id="742152.A0A2H3JRG6"/>
<dbReference type="InterPro" id="IPR018466">
    <property type="entry name" value="Kre9/Knh1-like_N"/>
</dbReference>
<gene>
    <name evidence="5" type="ORF">WOLCODRAFT_139049</name>
</gene>
<keyword evidence="6" id="KW-1185">Reference proteome</keyword>
<evidence type="ECO:0000259" key="4">
    <source>
        <dbReference type="Pfam" id="PF10342"/>
    </source>
</evidence>
<dbReference type="Proteomes" id="UP000218811">
    <property type="component" value="Unassembled WGS sequence"/>
</dbReference>
<keyword evidence="2" id="KW-0472">Membrane</keyword>
<feature type="chain" id="PRO_5013857299" description="Yeast cell wall synthesis Kre9/Knh1-like N-terminal domain-containing protein" evidence="3">
    <location>
        <begin position="20"/>
        <end position="383"/>
    </location>
</feature>
<feature type="transmembrane region" description="Helical" evidence="2">
    <location>
        <begin position="363"/>
        <end position="382"/>
    </location>
</feature>
<organism evidence="5 6">
    <name type="scientific">Wolfiporia cocos (strain MD-104)</name>
    <name type="common">Brown rot fungus</name>
    <dbReference type="NCBI Taxonomy" id="742152"/>
    <lineage>
        <taxon>Eukaryota</taxon>
        <taxon>Fungi</taxon>
        <taxon>Dikarya</taxon>
        <taxon>Basidiomycota</taxon>
        <taxon>Agaricomycotina</taxon>
        <taxon>Agaricomycetes</taxon>
        <taxon>Polyporales</taxon>
        <taxon>Phaeolaceae</taxon>
        <taxon>Wolfiporia</taxon>
    </lineage>
</organism>
<keyword evidence="1 3" id="KW-0732">Signal</keyword>
<evidence type="ECO:0000313" key="6">
    <source>
        <dbReference type="Proteomes" id="UP000218811"/>
    </source>
</evidence>
<keyword evidence="2" id="KW-1133">Transmembrane helix</keyword>
<accession>A0A2H3JRG6</accession>
<evidence type="ECO:0000313" key="5">
    <source>
        <dbReference type="EMBL" id="PCH44521.1"/>
    </source>
</evidence>
<dbReference type="OrthoDB" id="2432613at2759"/>
<evidence type="ECO:0000256" key="1">
    <source>
        <dbReference type="ARBA" id="ARBA00022729"/>
    </source>
</evidence>
<evidence type="ECO:0000256" key="3">
    <source>
        <dbReference type="SAM" id="SignalP"/>
    </source>
</evidence>
<keyword evidence="2" id="KW-0812">Transmembrane</keyword>
<name>A0A2H3JRG6_WOLCO</name>
<sequence>MYTPLLLTALFLGAARVRADPTPTTPSPGAVYNEGAQCSVAWDADTSGIWAVMNIELMTGDNEQMQFLETVGTVDATTTSSYTYTCPSVSPNAQIYFYQFTSPYSKNVYWTGRFAIADANGATVPPTETELFDGTTVLWGSGSVVGVVPTAAPQYGQSVGAAHSSAVASSAPASSTVEVTSSAAAPSSSAAASSAAASSAAATSSVATSSSSVAPSTSASSSAAVSSSAAASSSAPAVASSSASAVASTSASASASASVPVSSSVALSISAPVSSVSSSSAASSSVIPSTSSTESVSSTSVLSSSAVAPTFVAVTTTSSSRISTVVVTVPTSTATESASGSATQNAGSGASANAALGTLRIDAHVFGGVLALGIAALAFGVAL</sequence>
<dbReference type="AlphaFoldDB" id="A0A2H3JRG6"/>
<proteinExistence type="predicted"/>
<evidence type="ECO:0000256" key="2">
    <source>
        <dbReference type="SAM" id="Phobius"/>
    </source>
</evidence>
<feature type="signal peptide" evidence="3">
    <location>
        <begin position="1"/>
        <end position="19"/>
    </location>
</feature>
<dbReference type="OMA" id="WAVMNIE"/>
<dbReference type="PANTHER" id="PTHR40633:SF1">
    <property type="entry name" value="GPI ANCHORED SERINE-THREONINE RICH PROTEIN (AFU_ORTHOLOGUE AFUA_1G03630)"/>
    <property type="match status" value="1"/>
</dbReference>
<dbReference type="Pfam" id="PF10342">
    <property type="entry name" value="Kre9_KNH"/>
    <property type="match status" value="1"/>
</dbReference>
<protein>
    <recommendedName>
        <fullName evidence="4">Yeast cell wall synthesis Kre9/Knh1-like N-terminal domain-containing protein</fullName>
    </recommendedName>
</protein>
<reference evidence="5 6" key="1">
    <citation type="journal article" date="2012" name="Science">
        <title>The Paleozoic origin of enzymatic lignin decomposition reconstructed from 31 fungal genomes.</title>
        <authorList>
            <person name="Floudas D."/>
            <person name="Binder M."/>
            <person name="Riley R."/>
            <person name="Barry K."/>
            <person name="Blanchette R.A."/>
            <person name="Henrissat B."/>
            <person name="Martinez A.T."/>
            <person name="Otillar R."/>
            <person name="Spatafora J.W."/>
            <person name="Yadav J.S."/>
            <person name="Aerts A."/>
            <person name="Benoit I."/>
            <person name="Boyd A."/>
            <person name="Carlson A."/>
            <person name="Copeland A."/>
            <person name="Coutinho P.M."/>
            <person name="de Vries R.P."/>
            <person name="Ferreira P."/>
            <person name="Findley K."/>
            <person name="Foster B."/>
            <person name="Gaskell J."/>
            <person name="Glotzer D."/>
            <person name="Gorecki P."/>
            <person name="Heitman J."/>
            <person name="Hesse C."/>
            <person name="Hori C."/>
            <person name="Igarashi K."/>
            <person name="Jurgens J.A."/>
            <person name="Kallen N."/>
            <person name="Kersten P."/>
            <person name="Kohler A."/>
            <person name="Kuees U."/>
            <person name="Kumar T.K.A."/>
            <person name="Kuo A."/>
            <person name="LaButti K."/>
            <person name="Larrondo L.F."/>
            <person name="Lindquist E."/>
            <person name="Ling A."/>
            <person name="Lombard V."/>
            <person name="Lucas S."/>
            <person name="Lundell T."/>
            <person name="Martin R."/>
            <person name="McLaughlin D.J."/>
            <person name="Morgenstern I."/>
            <person name="Morin E."/>
            <person name="Murat C."/>
            <person name="Nagy L.G."/>
            <person name="Nolan M."/>
            <person name="Ohm R.A."/>
            <person name="Patyshakuliyeva A."/>
            <person name="Rokas A."/>
            <person name="Ruiz-Duenas F.J."/>
            <person name="Sabat G."/>
            <person name="Salamov A."/>
            <person name="Samejima M."/>
            <person name="Schmutz J."/>
            <person name="Slot J.C."/>
            <person name="St John F."/>
            <person name="Stenlid J."/>
            <person name="Sun H."/>
            <person name="Sun S."/>
            <person name="Syed K."/>
            <person name="Tsang A."/>
            <person name="Wiebenga A."/>
            <person name="Young D."/>
            <person name="Pisabarro A."/>
            <person name="Eastwood D.C."/>
            <person name="Martin F."/>
            <person name="Cullen D."/>
            <person name="Grigoriev I.V."/>
            <person name="Hibbett D.S."/>
        </authorList>
    </citation>
    <scope>NUCLEOTIDE SEQUENCE [LARGE SCALE GENOMIC DNA]</scope>
    <source>
        <strain evidence="5 6">MD-104</strain>
    </source>
</reference>
<dbReference type="PANTHER" id="PTHR40633">
    <property type="entry name" value="MATRIX PROTEIN, PUTATIVE (AFU_ORTHOLOGUE AFUA_8G05410)-RELATED"/>
    <property type="match status" value="1"/>
</dbReference>